<name>D5UCG1_CELFN</name>
<keyword evidence="2" id="KW-0472">Membrane</keyword>
<evidence type="ECO:0000313" key="5">
    <source>
        <dbReference type="Proteomes" id="UP000000849"/>
    </source>
</evidence>
<sequence>MNSEREDGRRGRALRSPSGAYAAEVVTSPVDGRRGWVWRVLSGWAAGPQPRTFAVLVVLSGLYALGAIRASSWFALSGFILLLLVGAFVLRWRYLVGLVVLVAVLAAVSASARPSAATPGPLLVVALACGAVLVFGRERDRLGLQGAPGALMLVDLRDRLAVGGRLPALPVGWQVDAVVRSAHHAGFSGDFLVARRAGTDIEIVLVDVSGKGQAAGVRALQLQGALSGLLGALPFEGFLPAANTYLLEQDWDEGFATAVHLAVDLSTGAFRVGVAGHPPPAVLHAGSGRIEVLDAVGGVALGVVGGMQPAVTTGVLASGDAVVLYTDGLVEAPGRDVDQGIDRLLGVVEAVVAARPGSAHEVLAGVRAGEDDDRAVVVLRRR</sequence>
<evidence type="ECO:0000256" key="2">
    <source>
        <dbReference type="SAM" id="Phobius"/>
    </source>
</evidence>
<evidence type="ECO:0000259" key="3">
    <source>
        <dbReference type="SMART" id="SM00331"/>
    </source>
</evidence>
<feature type="transmembrane region" description="Helical" evidence="2">
    <location>
        <begin position="53"/>
        <end position="85"/>
    </location>
</feature>
<dbReference type="HOGENOM" id="CLU_745515_0_0_11"/>
<dbReference type="InterPro" id="IPR036457">
    <property type="entry name" value="PPM-type-like_dom_sf"/>
</dbReference>
<feature type="transmembrane region" description="Helical" evidence="2">
    <location>
        <begin position="116"/>
        <end position="135"/>
    </location>
</feature>
<dbReference type="InterPro" id="IPR001932">
    <property type="entry name" value="PPM-type_phosphatase-like_dom"/>
</dbReference>
<dbReference type="PANTHER" id="PTHR43156">
    <property type="entry name" value="STAGE II SPORULATION PROTEIN E-RELATED"/>
    <property type="match status" value="1"/>
</dbReference>
<dbReference type="Proteomes" id="UP000000849">
    <property type="component" value="Chromosome"/>
</dbReference>
<organism evidence="4 5">
    <name type="scientific">Cellulomonas flavigena (strain ATCC 482 / DSM 20109 / BCRC 11376 / JCM 18109 / NBRC 3775 / NCIMB 8073 / NRS 134)</name>
    <dbReference type="NCBI Taxonomy" id="446466"/>
    <lineage>
        <taxon>Bacteria</taxon>
        <taxon>Bacillati</taxon>
        <taxon>Actinomycetota</taxon>
        <taxon>Actinomycetes</taxon>
        <taxon>Micrococcales</taxon>
        <taxon>Cellulomonadaceae</taxon>
        <taxon>Cellulomonas</taxon>
    </lineage>
</organism>
<dbReference type="SMART" id="SM00331">
    <property type="entry name" value="PP2C_SIG"/>
    <property type="match status" value="1"/>
</dbReference>
<keyword evidence="2" id="KW-0812">Transmembrane</keyword>
<dbReference type="KEGG" id="cfl:Cfla_1377"/>
<evidence type="ECO:0000256" key="1">
    <source>
        <dbReference type="ARBA" id="ARBA00022801"/>
    </source>
</evidence>
<dbReference type="SUPFAM" id="SSF81606">
    <property type="entry name" value="PP2C-like"/>
    <property type="match status" value="1"/>
</dbReference>
<proteinExistence type="predicted"/>
<dbReference type="PANTHER" id="PTHR43156:SF2">
    <property type="entry name" value="STAGE II SPORULATION PROTEIN E"/>
    <property type="match status" value="1"/>
</dbReference>
<evidence type="ECO:0000313" key="4">
    <source>
        <dbReference type="EMBL" id="ADG74275.1"/>
    </source>
</evidence>
<dbReference type="Pfam" id="PF07228">
    <property type="entry name" value="SpoIIE"/>
    <property type="match status" value="1"/>
</dbReference>
<keyword evidence="2" id="KW-1133">Transmembrane helix</keyword>
<dbReference type="EMBL" id="CP001964">
    <property type="protein sequence ID" value="ADG74275.1"/>
    <property type="molecule type" value="Genomic_DNA"/>
</dbReference>
<dbReference type="InterPro" id="IPR052016">
    <property type="entry name" value="Bact_Sigma-Reg"/>
</dbReference>
<gene>
    <name evidence="4" type="ordered locus">Cfla_1377</name>
</gene>
<dbReference type="STRING" id="446466.Cfla_1377"/>
<dbReference type="eggNOG" id="COG2208">
    <property type="taxonomic scope" value="Bacteria"/>
</dbReference>
<keyword evidence="5" id="KW-1185">Reference proteome</keyword>
<reference evidence="4 5" key="1">
    <citation type="journal article" date="2010" name="Stand. Genomic Sci.">
        <title>Complete genome sequence of Cellulomonas flavigena type strain (134).</title>
        <authorList>
            <person name="Abt B."/>
            <person name="Foster B."/>
            <person name="Lapidus A."/>
            <person name="Clum A."/>
            <person name="Sun H."/>
            <person name="Pukall R."/>
            <person name="Lucas S."/>
            <person name="Glavina Del Rio T."/>
            <person name="Nolan M."/>
            <person name="Tice H."/>
            <person name="Cheng J.F."/>
            <person name="Pitluck S."/>
            <person name="Liolios K."/>
            <person name="Ivanova N."/>
            <person name="Mavromatis K."/>
            <person name="Ovchinnikova G."/>
            <person name="Pati A."/>
            <person name="Goodwin L."/>
            <person name="Chen A."/>
            <person name="Palaniappan K."/>
            <person name="Land M."/>
            <person name="Hauser L."/>
            <person name="Chang Y.J."/>
            <person name="Jeffries C.D."/>
            <person name="Rohde M."/>
            <person name="Goker M."/>
            <person name="Woyke T."/>
            <person name="Bristow J."/>
            <person name="Eisen J.A."/>
            <person name="Markowitz V."/>
            <person name="Hugenholtz P."/>
            <person name="Kyrpides N.C."/>
            <person name="Klenk H.P."/>
        </authorList>
    </citation>
    <scope>NUCLEOTIDE SEQUENCE [LARGE SCALE GENOMIC DNA]</scope>
    <source>
        <strain evidence="5">ATCC 482 / DSM 20109 / BCRC 11376 / JCM 18109 / NBRC 3775 / NCIMB 8073 / NRS 134</strain>
    </source>
</reference>
<protein>
    <submittedName>
        <fullName evidence="4">Protein serine/threonine phosphatase</fullName>
    </submittedName>
</protein>
<dbReference type="GO" id="GO:0016791">
    <property type="term" value="F:phosphatase activity"/>
    <property type="evidence" value="ECO:0007669"/>
    <property type="project" value="TreeGrafter"/>
</dbReference>
<dbReference type="AlphaFoldDB" id="D5UCG1"/>
<feature type="domain" description="PPM-type phosphatase" evidence="3">
    <location>
        <begin position="170"/>
        <end position="381"/>
    </location>
</feature>
<keyword evidence="1" id="KW-0378">Hydrolase</keyword>
<feature type="transmembrane region" description="Helical" evidence="2">
    <location>
        <begin position="92"/>
        <end position="110"/>
    </location>
</feature>
<dbReference type="Gene3D" id="3.60.40.10">
    <property type="entry name" value="PPM-type phosphatase domain"/>
    <property type="match status" value="1"/>
</dbReference>
<accession>D5UCG1</accession>